<proteinExistence type="inferred from homology"/>
<evidence type="ECO:0000256" key="3">
    <source>
        <dbReference type="SAM" id="MobiDB-lite"/>
    </source>
</evidence>
<evidence type="ECO:0000256" key="2">
    <source>
        <dbReference type="ARBA" id="ARBA00022705"/>
    </source>
</evidence>
<gene>
    <name evidence="5" type="ORF">ANDGO_07182</name>
</gene>
<evidence type="ECO:0000256" key="1">
    <source>
        <dbReference type="ARBA" id="ARBA00006184"/>
    </source>
</evidence>
<keyword evidence="6" id="KW-1185">Reference proteome</keyword>
<keyword evidence="2" id="KW-0235">DNA replication</keyword>
<name>A0A8K0AJ41_ANDGO</name>
<dbReference type="GO" id="GO:0005634">
    <property type="term" value="C:nucleus"/>
    <property type="evidence" value="ECO:0007669"/>
    <property type="project" value="TreeGrafter"/>
</dbReference>
<protein>
    <submittedName>
        <fullName evidence="5">Mitochondrial P-loop NTPase superfamily member</fullName>
    </submittedName>
</protein>
<accession>A0A8K0AJ41</accession>
<dbReference type="GO" id="GO:0003688">
    <property type="term" value="F:DNA replication origin binding"/>
    <property type="evidence" value="ECO:0007669"/>
    <property type="project" value="TreeGrafter"/>
</dbReference>
<organism evidence="5 6">
    <name type="scientific">Andalucia godoyi</name>
    <name type="common">Flagellate</name>
    <dbReference type="NCBI Taxonomy" id="505711"/>
    <lineage>
        <taxon>Eukaryota</taxon>
        <taxon>Discoba</taxon>
        <taxon>Jakobida</taxon>
        <taxon>Andalucina</taxon>
        <taxon>Andaluciidae</taxon>
        <taxon>Andalucia</taxon>
    </lineage>
</organism>
<evidence type="ECO:0000313" key="6">
    <source>
        <dbReference type="Proteomes" id="UP000799049"/>
    </source>
</evidence>
<dbReference type="InterPro" id="IPR003593">
    <property type="entry name" value="AAA+_ATPase"/>
</dbReference>
<dbReference type="Gene3D" id="3.40.50.300">
    <property type="entry name" value="P-loop containing nucleotide triphosphate hydrolases"/>
    <property type="match status" value="1"/>
</dbReference>
<dbReference type="GO" id="GO:0016887">
    <property type="term" value="F:ATP hydrolysis activity"/>
    <property type="evidence" value="ECO:0007669"/>
    <property type="project" value="InterPro"/>
</dbReference>
<dbReference type="InterPro" id="IPR027417">
    <property type="entry name" value="P-loop_NTPase"/>
</dbReference>
<reference evidence="5" key="1">
    <citation type="submission" date="2019-09" db="EMBL/GenBank/DDBJ databases">
        <title>The Mitochondrial Proteome of the Jakobid, Andalucia godoyi, a Protist With the Most Gene-Rich and Bacteria-Like Mitochondrial Genome.</title>
        <authorList>
            <person name="Gray M.W."/>
            <person name="Burger G."/>
            <person name="Derelle R."/>
            <person name="Klimes V."/>
            <person name="Leger M."/>
            <person name="Sarrasin M."/>
            <person name="Vlcek C."/>
            <person name="Roger A.J."/>
            <person name="Elias M."/>
            <person name="Lang B.F."/>
        </authorList>
    </citation>
    <scope>NUCLEOTIDE SEQUENCE</scope>
    <source>
        <strain evidence="5">And28</strain>
    </source>
</reference>
<dbReference type="SMART" id="SM00382">
    <property type="entry name" value="AAA"/>
    <property type="match status" value="1"/>
</dbReference>
<dbReference type="GO" id="GO:0006270">
    <property type="term" value="P:DNA replication initiation"/>
    <property type="evidence" value="ECO:0007669"/>
    <property type="project" value="TreeGrafter"/>
</dbReference>
<sequence length="504" mass="55625">MSRKRASFDTTSCFSSFQTITNAFRSTKRGRLGSASSLASEKMCTVIPDSNSVSSDLTDYCGQSPLTSSTNTSFSFPAAAAPSCSSSPVKRLLQEVGMRKDPSVLIGRESEMRDIQSFLDNEKSRFLYVCGRPGAGKSACAKLVIKDFSKAVFLNCMSLGTVALLKRTLENEHSIVVSRCNPRRSKQRPWSSFGVGEGAAAADQEDYSDIDSDAEAEEEGSGPRCSQSAKKGFRIVVLDEIDDLIRKDRARMHEWIADVYNMHGSLVKFIGISNSVDLVERFLPNLVQSHVIHRIVFDPYSADKIQRIVSSSYLAEHPGAIAPEALELLARRVMNSSGDFRKVLDILVQSCKLALSEDPDTRSVTLPSMRKALSTVLASSTLSTIQKLTLFQKMLLATIIRRVTRLSSTRNHLPNPHLQQQPLLLSSAGWVPTEAVRVEYMMHMEEQSVGGFCRKEFGDALMALEDHCVVQVARDRDSICVTCDIQDVRAALQDHALARQLLEA</sequence>
<dbReference type="Proteomes" id="UP000799049">
    <property type="component" value="Unassembled WGS sequence"/>
</dbReference>
<dbReference type="InterPro" id="IPR050311">
    <property type="entry name" value="ORC1/CDC6"/>
</dbReference>
<dbReference type="AlphaFoldDB" id="A0A8K0AJ41"/>
<evidence type="ECO:0000259" key="4">
    <source>
        <dbReference type="SMART" id="SM00382"/>
    </source>
</evidence>
<evidence type="ECO:0000313" key="5">
    <source>
        <dbReference type="EMBL" id="KAF0852957.1"/>
    </source>
</evidence>
<feature type="domain" description="AAA+ ATPase" evidence="4">
    <location>
        <begin position="123"/>
        <end position="301"/>
    </location>
</feature>
<comment type="caution">
    <text evidence="5">The sequence shown here is derived from an EMBL/GenBank/DDBJ whole genome shotgun (WGS) entry which is preliminary data.</text>
</comment>
<dbReference type="Gene3D" id="1.10.8.60">
    <property type="match status" value="1"/>
</dbReference>
<feature type="compositionally biased region" description="Acidic residues" evidence="3">
    <location>
        <begin position="203"/>
        <end position="220"/>
    </location>
</feature>
<dbReference type="GO" id="GO:0033314">
    <property type="term" value="P:mitotic DNA replication checkpoint signaling"/>
    <property type="evidence" value="ECO:0007669"/>
    <property type="project" value="TreeGrafter"/>
</dbReference>
<dbReference type="EMBL" id="VRVR01000008">
    <property type="protein sequence ID" value="KAF0852957.1"/>
    <property type="molecule type" value="Genomic_DNA"/>
</dbReference>
<dbReference type="SUPFAM" id="SSF52540">
    <property type="entry name" value="P-loop containing nucleoside triphosphate hydrolases"/>
    <property type="match status" value="1"/>
</dbReference>
<dbReference type="OrthoDB" id="1926878at2759"/>
<feature type="region of interest" description="Disordered" evidence="3">
    <location>
        <begin position="184"/>
        <end position="227"/>
    </location>
</feature>
<dbReference type="InterPro" id="IPR049945">
    <property type="entry name" value="AAA_22"/>
</dbReference>
<comment type="similarity">
    <text evidence="1">Belongs to the CDC6/cdc18 family.</text>
</comment>
<dbReference type="Pfam" id="PF13401">
    <property type="entry name" value="AAA_22"/>
    <property type="match status" value="1"/>
</dbReference>
<dbReference type="PANTHER" id="PTHR10763">
    <property type="entry name" value="CELL DIVISION CONTROL PROTEIN 6-RELATED"/>
    <property type="match status" value="1"/>
</dbReference>
<dbReference type="PANTHER" id="PTHR10763:SF26">
    <property type="entry name" value="CELL DIVISION CONTROL PROTEIN 6 HOMOLOG"/>
    <property type="match status" value="1"/>
</dbReference>